<protein>
    <submittedName>
        <fullName evidence="1">Uncharacterized protein</fullName>
    </submittedName>
</protein>
<dbReference type="OrthoDB" id="2690971at2759"/>
<dbReference type="Proteomes" id="UP000807769">
    <property type="component" value="Unassembled WGS sequence"/>
</dbReference>
<comment type="caution">
    <text evidence="1">The sequence shown here is derived from an EMBL/GenBank/DDBJ whole genome shotgun (WGS) entry which is preliminary data.</text>
</comment>
<dbReference type="AlphaFoldDB" id="A0A9P7DV80"/>
<accession>A0A9P7DV80</accession>
<evidence type="ECO:0000313" key="2">
    <source>
        <dbReference type="Proteomes" id="UP000807769"/>
    </source>
</evidence>
<dbReference type="EMBL" id="JABBWG010000064">
    <property type="protein sequence ID" value="KAG1803974.1"/>
    <property type="molecule type" value="Genomic_DNA"/>
</dbReference>
<organism evidence="1 2">
    <name type="scientific">Suillus subaureus</name>
    <dbReference type="NCBI Taxonomy" id="48587"/>
    <lineage>
        <taxon>Eukaryota</taxon>
        <taxon>Fungi</taxon>
        <taxon>Dikarya</taxon>
        <taxon>Basidiomycota</taxon>
        <taxon>Agaricomycotina</taxon>
        <taxon>Agaricomycetes</taxon>
        <taxon>Agaricomycetidae</taxon>
        <taxon>Boletales</taxon>
        <taxon>Suillineae</taxon>
        <taxon>Suillaceae</taxon>
        <taxon>Suillus</taxon>
    </lineage>
</organism>
<sequence>MRNSVSRNAQAVLLLSKWLQCGTSRLWLLLGGHNSRRQNERMNNKLNRTAKPKHRRRTLNLPVL</sequence>
<gene>
    <name evidence="1" type="ORF">BJ212DRAFT_951739</name>
</gene>
<reference evidence="1" key="1">
    <citation type="journal article" date="2020" name="New Phytol.">
        <title>Comparative genomics reveals dynamic genome evolution in host specialist ectomycorrhizal fungi.</title>
        <authorList>
            <person name="Lofgren L.A."/>
            <person name="Nguyen N.H."/>
            <person name="Vilgalys R."/>
            <person name="Ruytinx J."/>
            <person name="Liao H.L."/>
            <person name="Branco S."/>
            <person name="Kuo A."/>
            <person name="LaButti K."/>
            <person name="Lipzen A."/>
            <person name="Andreopoulos W."/>
            <person name="Pangilinan J."/>
            <person name="Riley R."/>
            <person name="Hundley H."/>
            <person name="Na H."/>
            <person name="Barry K."/>
            <person name="Grigoriev I.V."/>
            <person name="Stajich J.E."/>
            <person name="Kennedy P.G."/>
        </authorList>
    </citation>
    <scope>NUCLEOTIDE SEQUENCE</scope>
    <source>
        <strain evidence="1">MN1</strain>
    </source>
</reference>
<keyword evidence="2" id="KW-1185">Reference proteome</keyword>
<proteinExistence type="predicted"/>
<evidence type="ECO:0000313" key="1">
    <source>
        <dbReference type="EMBL" id="KAG1803974.1"/>
    </source>
</evidence>
<dbReference type="GeneID" id="64638447"/>
<dbReference type="RefSeq" id="XP_041186672.1">
    <property type="nucleotide sequence ID" value="XM_041344431.1"/>
</dbReference>
<name>A0A9P7DV80_9AGAM</name>